<keyword evidence="2" id="KW-1185">Reference proteome</keyword>
<name>A0ABD5ZUQ9_9EURY</name>
<dbReference type="Pfam" id="PF02635">
    <property type="entry name" value="DsrE"/>
    <property type="match status" value="1"/>
</dbReference>
<dbReference type="InterPro" id="IPR003787">
    <property type="entry name" value="Sulphur_relay_DsrE/F-like"/>
</dbReference>
<reference evidence="1 2" key="1">
    <citation type="journal article" date="2019" name="Int. J. Syst. Evol. Microbiol.">
        <title>The Global Catalogue of Microorganisms (GCM) 10K type strain sequencing project: providing services to taxonomists for standard genome sequencing and annotation.</title>
        <authorList>
            <consortium name="The Broad Institute Genomics Platform"/>
            <consortium name="The Broad Institute Genome Sequencing Center for Infectious Disease"/>
            <person name="Wu L."/>
            <person name="Ma J."/>
        </authorList>
    </citation>
    <scope>NUCLEOTIDE SEQUENCE [LARGE SCALE GENOMIC DNA]</scope>
    <source>
        <strain evidence="1 2">GX21</strain>
    </source>
</reference>
<dbReference type="SUPFAM" id="SSF75169">
    <property type="entry name" value="DsrEFH-like"/>
    <property type="match status" value="1"/>
</dbReference>
<sequence length="118" mass="12223">MFLLLTAGPEEPEAALPFVAAKGAVLDGEDVSFVAMADGVTLLTESTDLHAIEASGLPTVGRTVDTLREADALADAVALRACCDARGIDDSDLADWASMDDESAVARVAADHETTLTF</sequence>
<dbReference type="Gene3D" id="3.40.1260.10">
    <property type="entry name" value="DsrEFH-like"/>
    <property type="match status" value="1"/>
</dbReference>
<evidence type="ECO:0000313" key="1">
    <source>
        <dbReference type="EMBL" id="MFC7254363.1"/>
    </source>
</evidence>
<proteinExistence type="predicted"/>
<evidence type="ECO:0000313" key="2">
    <source>
        <dbReference type="Proteomes" id="UP001596434"/>
    </source>
</evidence>
<dbReference type="Proteomes" id="UP001596434">
    <property type="component" value="Unassembled WGS sequence"/>
</dbReference>
<accession>A0ABD5ZUQ9</accession>
<protein>
    <submittedName>
        <fullName evidence="1">DsrE family protein</fullName>
    </submittedName>
</protein>
<dbReference type="EMBL" id="JBHTAT010000001">
    <property type="protein sequence ID" value="MFC7254363.1"/>
    <property type="molecule type" value="Genomic_DNA"/>
</dbReference>
<organism evidence="1 2">
    <name type="scientific">Haloplanus litoreus</name>
    <dbReference type="NCBI Taxonomy" id="767515"/>
    <lineage>
        <taxon>Archaea</taxon>
        <taxon>Methanobacteriati</taxon>
        <taxon>Methanobacteriota</taxon>
        <taxon>Stenosarchaea group</taxon>
        <taxon>Halobacteria</taxon>
        <taxon>Halobacteriales</taxon>
        <taxon>Haloferacaceae</taxon>
        <taxon>Haloplanus</taxon>
    </lineage>
</organism>
<gene>
    <name evidence="1" type="ORF">ACFQKE_03460</name>
</gene>
<comment type="caution">
    <text evidence="1">The sequence shown here is derived from an EMBL/GenBank/DDBJ whole genome shotgun (WGS) entry which is preliminary data.</text>
</comment>
<dbReference type="GeneID" id="96952676"/>
<dbReference type="AlphaFoldDB" id="A0ABD5ZUQ9"/>
<dbReference type="InterPro" id="IPR027396">
    <property type="entry name" value="DsrEFH-like"/>
</dbReference>
<dbReference type="RefSeq" id="WP_379702562.1">
    <property type="nucleotide sequence ID" value="NZ_JBHTAT010000001.1"/>
</dbReference>